<protein>
    <submittedName>
        <fullName evidence="4">Xanthine dehydrogenase family protein molybdopterin-binding subunit</fullName>
    </submittedName>
</protein>
<dbReference type="SMART" id="SM01008">
    <property type="entry name" value="Ald_Xan_dh_C"/>
    <property type="match status" value="1"/>
</dbReference>
<evidence type="ECO:0000313" key="5">
    <source>
        <dbReference type="Proteomes" id="UP000481252"/>
    </source>
</evidence>
<dbReference type="InterPro" id="IPR016208">
    <property type="entry name" value="Ald_Oxase/xanthine_DH-like"/>
</dbReference>
<gene>
    <name evidence="4" type="ORF">G6N74_06110</name>
</gene>
<dbReference type="RefSeq" id="WP_165115385.1">
    <property type="nucleotide sequence ID" value="NZ_JAAKZG010000002.1"/>
</dbReference>
<organism evidence="4 5">
    <name type="scientific">Mesorhizobium zhangyense</name>
    <dbReference type="NCBI Taxonomy" id="1776730"/>
    <lineage>
        <taxon>Bacteria</taxon>
        <taxon>Pseudomonadati</taxon>
        <taxon>Pseudomonadota</taxon>
        <taxon>Alphaproteobacteria</taxon>
        <taxon>Hyphomicrobiales</taxon>
        <taxon>Phyllobacteriaceae</taxon>
        <taxon>Mesorhizobium</taxon>
    </lineage>
</organism>
<sequence length="769" mass="82059">MTIVTPKFGMGASVLRVEDRAFITGAGRYTDDIAPEGLLHGYVLRSPTAKATFTIASVEAAKAALGVHLVLTGADLAHLGDLKSGVMQPQPDGTRAPTRDIPILCRDRVNYVGDAVAFVVADSRALAQDAAELIEIDYDSEDAAGATATALDPETPLVWPELGSNRAFSYHMGDKAKADAAFAKAAKVTRIDFVNNRLVCNYMEPRSAIGEWNSDENRFVLTTGSQGVHSMQYILANLFGIEKKQLRVITPDVGGGFGPKSFVYREHALVLEAAKRLGRPVKWAGDRTEHFLTDAQGRDNVVTAEMAMDKDGRFLGLRVNLLANIGAYISQYGPFIPYVGITMSTGVYDIQALDVSVTGLYTNTCPVDAYRGAGRPEAAFLLEKLVSACANEMGLSSDEIRRRNFIRPDQMPYRTATGRLYDTGEFEGHMNAAIERAGWKTFPKRLEQSKANGKVRGIGMATYIEACAFPGSEPAFVELNGDGTVTLKIGTQTNGQGHATAYAQFISEKLNLDIDKIHVRQGDTDELKAGGGTGGSRSIPLGGVSAARAGEDLAEKIKRIAADELEASAGDIELSDGVARIVGTDRAIDFSAVAKAAKKPDDLKGFGEFLQDECTYPNGTHICEVEIDPDTGATEIVGYTIVDDFGVTVNPILLAGQVHGGVVQGIGQALTENTVYGEDGQLLTASFMDYAVPRADDVPSFHFETRNVPSTTNALGIKGAGEAGTIGSTPAALNAVADALYRAYGIGHIEMPATPVRIWATIQEASATK</sequence>
<proteinExistence type="predicted"/>
<dbReference type="GO" id="GO:0016491">
    <property type="term" value="F:oxidoreductase activity"/>
    <property type="evidence" value="ECO:0007669"/>
    <property type="project" value="UniProtKB-KW"/>
</dbReference>
<dbReference type="InterPro" id="IPR036856">
    <property type="entry name" value="Ald_Oxase/Xan_DH_a/b_sf"/>
</dbReference>
<dbReference type="Gene3D" id="3.90.1170.50">
    <property type="entry name" value="Aldehyde oxidase/xanthine dehydrogenase, a/b hammerhead"/>
    <property type="match status" value="1"/>
</dbReference>
<evidence type="ECO:0000313" key="4">
    <source>
        <dbReference type="EMBL" id="NGN40632.1"/>
    </source>
</evidence>
<evidence type="ECO:0000259" key="3">
    <source>
        <dbReference type="SMART" id="SM01008"/>
    </source>
</evidence>
<dbReference type="SUPFAM" id="SSF56003">
    <property type="entry name" value="Molybdenum cofactor-binding domain"/>
    <property type="match status" value="1"/>
</dbReference>
<evidence type="ECO:0000256" key="2">
    <source>
        <dbReference type="ARBA" id="ARBA00023002"/>
    </source>
</evidence>
<dbReference type="InterPro" id="IPR037165">
    <property type="entry name" value="AldOxase/xan_DH_Mopterin-bd_sf"/>
</dbReference>
<comment type="caution">
    <text evidence="4">The sequence shown here is derived from an EMBL/GenBank/DDBJ whole genome shotgun (WGS) entry which is preliminary data.</text>
</comment>
<dbReference type="SUPFAM" id="SSF54665">
    <property type="entry name" value="CO dehydrogenase molybdoprotein N-domain-like"/>
    <property type="match status" value="1"/>
</dbReference>
<dbReference type="Pfam" id="PF20256">
    <property type="entry name" value="MoCoBD_2"/>
    <property type="match status" value="1"/>
</dbReference>
<keyword evidence="2" id="KW-0560">Oxidoreductase</keyword>
<dbReference type="Pfam" id="PF01315">
    <property type="entry name" value="Ald_Xan_dh_C"/>
    <property type="match status" value="1"/>
</dbReference>
<reference evidence="4 5" key="1">
    <citation type="submission" date="2020-02" db="EMBL/GenBank/DDBJ databases">
        <title>Genome sequence of the type strain CGMCC 1.15528 of Mesorhizobium zhangyense.</title>
        <authorList>
            <person name="Gao J."/>
            <person name="Sun J."/>
        </authorList>
    </citation>
    <scope>NUCLEOTIDE SEQUENCE [LARGE SCALE GENOMIC DNA]</scope>
    <source>
        <strain evidence="4 5">CGMCC 1.15528</strain>
    </source>
</reference>
<dbReference type="Gene3D" id="3.30.365.10">
    <property type="entry name" value="Aldehyde oxidase/xanthine dehydrogenase, molybdopterin binding domain"/>
    <property type="match status" value="4"/>
</dbReference>
<dbReference type="InterPro" id="IPR000674">
    <property type="entry name" value="Ald_Oxase/Xan_DH_a/b"/>
</dbReference>
<dbReference type="Proteomes" id="UP000481252">
    <property type="component" value="Unassembled WGS sequence"/>
</dbReference>
<dbReference type="InterPro" id="IPR008274">
    <property type="entry name" value="AldOxase/xan_DH_MoCoBD1"/>
</dbReference>
<name>A0A7C9VAS5_9HYPH</name>
<dbReference type="AlphaFoldDB" id="A0A7C9VAS5"/>
<dbReference type="GO" id="GO:0005506">
    <property type="term" value="F:iron ion binding"/>
    <property type="evidence" value="ECO:0007669"/>
    <property type="project" value="InterPro"/>
</dbReference>
<feature type="domain" description="Aldehyde oxidase/xanthine dehydrogenase a/b hammerhead" evidence="3">
    <location>
        <begin position="24"/>
        <end position="142"/>
    </location>
</feature>
<dbReference type="InterPro" id="IPR046867">
    <property type="entry name" value="AldOxase/xan_DH_MoCoBD2"/>
</dbReference>
<evidence type="ECO:0000256" key="1">
    <source>
        <dbReference type="ARBA" id="ARBA00022505"/>
    </source>
</evidence>
<dbReference type="Pfam" id="PF02738">
    <property type="entry name" value="MoCoBD_1"/>
    <property type="match status" value="1"/>
</dbReference>
<keyword evidence="1" id="KW-0500">Molybdenum</keyword>
<keyword evidence="5" id="KW-1185">Reference proteome</keyword>
<accession>A0A7C9VAS5</accession>
<dbReference type="PANTHER" id="PTHR11908">
    <property type="entry name" value="XANTHINE DEHYDROGENASE"/>
    <property type="match status" value="1"/>
</dbReference>
<dbReference type="EMBL" id="JAAKZG010000002">
    <property type="protein sequence ID" value="NGN40632.1"/>
    <property type="molecule type" value="Genomic_DNA"/>
</dbReference>
<dbReference type="PANTHER" id="PTHR11908:SF132">
    <property type="entry name" value="ALDEHYDE OXIDASE 1-RELATED"/>
    <property type="match status" value="1"/>
</dbReference>